<feature type="transmembrane region" description="Helical" evidence="19">
    <location>
        <begin position="288"/>
        <end position="312"/>
    </location>
</feature>
<keyword evidence="21" id="KW-1185">Reference proteome</keyword>
<dbReference type="Pfam" id="PF01148">
    <property type="entry name" value="CTP_transf_1"/>
    <property type="match status" value="1"/>
</dbReference>
<feature type="transmembrane region" description="Helical" evidence="19">
    <location>
        <begin position="70"/>
        <end position="90"/>
    </location>
</feature>
<keyword evidence="9" id="KW-0444">Lipid biosynthesis</keyword>
<dbReference type="EC" id="2.7.7.41" evidence="6 18"/>
<evidence type="ECO:0000256" key="9">
    <source>
        <dbReference type="ARBA" id="ARBA00022516"/>
    </source>
</evidence>
<evidence type="ECO:0000256" key="2">
    <source>
        <dbReference type="ARBA" id="ARBA00004651"/>
    </source>
</evidence>
<comment type="pathway">
    <text evidence="3 18">Phospholipid metabolism; CDP-diacylglycerol biosynthesis; CDP-diacylglycerol from sn-glycerol 3-phosphate: step 3/3.</text>
</comment>
<evidence type="ECO:0000256" key="12">
    <source>
        <dbReference type="ARBA" id="ARBA00022695"/>
    </source>
</evidence>
<evidence type="ECO:0000256" key="10">
    <source>
        <dbReference type="ARBA" id="ARBA00022679"/>
    </source>
</evidence>
<keyword evidence="17" id="KW-1208">Phospholipid metabolism</keyword>
<dbReference type="GO" id="GO:0005886">
    <property type="term" value="C:plasma membrane"/>
    <property type="evidence" value="ECO:0007669"/>
    <property type="project" value="UniProtKB-SubCell"/>
</dbReference>
<dbReference type="EMBL" id="CP005077">
    <property type="protein sequence ID" value="AGM24907.1"/>
    <property type="molecule type" value="Genomic_DNA"/>
</dbReference>
<keyword evidence="10 18" id="KW-0808">Transferase</keyword>
<reference evidence="20 21" key="1">
    <citation type="journal article" date="2013" name="Genome Biol. Evol.">
        <title>Complete genomes of two dipteran-associated spiroplasmas provided insights into the origin, dynamics, and impacts of viral invasion in spiroplasma.</title>
        <authorList>
            <person name="Ku C."/>
            <person name="Lo W.S."/>
            <person name="Chen L.L."/>
            <person name="Kuo C.H."/>
        </authorList>
    </citation>
    <scope>NUCLEOTIDE SEQUENCE [LARGE SCALE GENOMIC DNA]</scope>
    <source>
        <strain evidence="20 21">DF-1</strain>
    </source>
</reference>
<feature type="transmembrane region" description="Helical" evidence="19">
    <location>
        <begin position="144"/>
        <end position="165"/>
    </location>
</feature>
<comment type="catalytic activity">
    <reaction evidence="1 18">
        <text>a 1,2-diacyl-sn-glycero-3-phosphate + CTP + H(+) = a CDP-1,2-diacyl-sn-glycerol + diphosphate</text>
        <dbReference type="Rhea" id="RHEA:16229"/>
        <dbReference type="ChEBI" id="CHEBI:15378"/>
        <dbReference type="ChEBI" id="CHEBI:33019"/>
        <dbReference type="ChEBI" id="CHEBI:37563"/>
        <dbReference type="ChEBI" id="CHEBI:58332"/>
        <dbReference type="ChEBI" id="CHEBI:58608"/>
        <dbReference type="EC" id="2.7.7.41"/>
    </reaction>
</comment>
<feature type="transmembrane region" description="Helical" evidence="19">
    <location>
        <begin position="246"/>
        <end position="268"/>
    </location>
</feature>
<keyword evidence="16" id="KW-0594">Phospholipid biosynthesis</keyword>
<evidence type="ECO:0000256" key="5">
    <source>
        <dbReference type="ARBA" id="ARBA00010185"/>
    </source>
</evidence>
<dbReference type="PANTHER" id="PTHR46382">
    <property type="entry name" value="PHOSPHATIDATE CYTIDYLYLTRANSFERASE"/>
    <property type="match status" value="1"/>
</dbReference>
<keyword evidence="14" id="KW-0443">Lipid metabolism</keyword>
<dbReference type="HOGENOM" id="CLU_037294_2_0_14"/>
<dbReference type="PATRIC" id="fig|1276227.3.peg.321"/>
<accession>R4U0U2</accession>
<sequence length="354" mass="39912">MSNANVNVQNSTSPNTENVGKVAKTKYNEKGIFQKKYQQRYLTFVVLIVLLFFYLFTGAVATQWADLPNIAIADYVFIGANIVILGLANFEILKLVGGTKWPIYVQIITYILIIFLFLFPVESVGNSLSQLNFSFYTLISWEWLHSWVILLVYLFVVLIYLCLIFAAKEISFAKMFIVFAFSLYLTFALKGMTKFMLNPNYGWSSVVWLALIIILTDTFAFVGGISYGKHKLAPSISPNKTWEGSVTGTIAGAGAAIAYAILMFQFAPEQNWVFNFFSNDDAQNTMRYVIYVLLGIILSIVSQIGDLSFSWIKRRYGIKDFSNLLPGHGGVLDRLDSFSLVFFVMFIISSIVMA</sequence>
<dbReference type="UniPathway" id="UPA00557">
    <property type="reaction ID" value="UER00614"/>
</dbReference>
<dbReference type="OrthoDB" id="9799199at2"/>
<dbReference type="RefSeq" id="WP_016338733.1">
    <property type="nucleotide sequence ID" value="NC_021280.1"/>
</dbReference>
<dbReference type="Proteomes" id="UP000013964">
    <property type="component" value="Chromosome"/>
</dbReference>
<keyword evidence="12 18" id="KW-0548">Nucleotidyltransferase</keyword>
<evidence type="ECO:0000256" key="19">
    <source>
        <dbReference type="SAM" id="Phobius"/>
    </source>
</evidence>
<comment type="subcellular location">
    <subcellularLocation>
        <location evidence="2">Cell membrane</location>
        <topology evidence="2">Multi-pass membrane protein</topology>
    </subcellularLocation>
</comment>
<dbReference type="AlphaFoldDB" id="R4U0U2"/>
<evidence type="ECO:0000256" key="3">
    <source>
        <dbReference type="ARBA" id="ARBA00005119"/>
    </source>
</evidence>
<name>R4U0U2_9MOLU</name>
<dbReference type="PROSITE" id="PS01315">
    <property type="entry name" value="CDS"/>
    <property type="match status" value="1"/>
</dbReference>
<dbReference type="InterPro" id="IPR000374">
    <property type="entry name" value="PC_trans"/>
</dbReference>
<feature type="transmembrane region" description="Helical" evidence="19">
    <location>
        <begin position="41"/>
        <end position="64"/>
    </location>
</feature>
<evidence type="ECO:0000256" key="8">
    <source>
        <dbReference type="ARBA" id="ARBA00022475"/>
    </source>
</evidence>
<keyword evidence="15 19" id="KW-0472">Membrane</keyword>
<dbReference type="eggNOG" id="COG0575">
    <property type="taxonomic scope" value="Bacteria"/>
</dbReference>
<evidence type="ECO:0000256" key="17">
    <source>
        <dbReference type="ARBA" id="ARBA00023264"/>
    </source>
</evidence>
<evidence type="ECO:0000256" key="11">
    <source>
        <dbReference type="ARBA" id="ARBA00022692"/>
    </source>
</evidence>
<protein>
    <recommendedName>
        <fullName evidence="7 18">Phosphatidate cytidylyltransferase</fullName>
        <ecNumber evidence="6 18">2.7.7.41</ecNumber>
    </recommendedName>
</protein>
<comment type="pathway">
    <text evidence="4">Lipid metabolism.</text>
</comment>
<evidence type="ECO:0000256" key="13">
    <source>
        <dbReference type="ARBA" id="ARBA00022989"/>
    </source>
</evidence>
<keyword evidence="13 19" id="KW-1133">Transmembrane helix</keyword>
<evidence type="ECO:0000256" key="6">
    <source>
        <dbReference type="ARBA" id="ARBA00012487"/>
    </source>
</evidence>
<evidence type="ECO:0000256" key="1">
    <source>
        <dbReference type="ARBA" id="ARBA00001698"/>
    </source>
</evidence>
<evidence type="ECO:0000256" key="15">
    <source>
        <dbReference type="ARBA" id="ARBA00023136"/>
    </source>
</evidence>
<evidence type="ECO:0000313" key="20">
    <source>
        <dbReference type="EMBL" id="AGM24907.1"/>
    </source>
</evidence>
<evidence type="ECO:0000313" key="21">
    <source>
        <dbReference type="Proteomes" id="UP000013964"/>
    </source>
</evidence>
<evidence type="ECO:0000256" key="16">
    <source>
        <dbReference type="ARBA" id="ARBA00023209"/>
    </source>
</evidence>
<dbReference type="KEGG" id="scr:SCHRY_v1c03220"/>
<comment type="similarity">
    <text evidence="5 18">Belongs to the CDS family.</text>
</comment>
<evidence type="ECO:0000256" key="7">
    <source>
        <dbReference type="ARBA" id="ARBA00019373"/>
    </source>
</evidence>
<evidence type="ECO:0000256" key="14">
    <source>
        <dbReference type="ARBA" id="ARBA00023098"/>
    </source>
</evidence>
<dbReference type="GO" id="GO:0016024">
    <property type="term" value="P:CDP-diacylglycerol biosynthetic process"/>
    <property type="evidence" value="ECO:0007669"/>
    <property type="project" value="UniProtKB-UniPathway"/>
</dbReference>
<keyword evidence="8" id="KW-1003">Cell membrane</keyword>
<dbReference type="STRING" id="1276227.SCHRY_v1c03220"/>
<dbReference type="GO" id="GO:0004605">
    <property type="term" value="F:phosphatidate cytidylyltransferase activity"/>
    <property type="evidence" value="ECO:0007669"/>
    <property type="project" value="UniProtKB-EC"/>
</dbReference>
<evidence type="ECO:0000256" key="4">
    <source>
        <dbReference type="ARBA" id="ARBA00005189"/>
    </source>
</evidence>
<keyword evidence="11 18" id="KW-0812">Transmembrane</keyword>
<organism evidence="20 21">
    <name type="scientific">Spiroplasma chrysopicola DF-1</name>
    <dbReference type="NCBI Taxonomy" id="1276227"/>
    <lineage>
        <taxon>Bacteria</taxon>
        <taxon>Bacillati</taxon>
        <taxon>Mycoplasmatota</taxon>
        <taxon>Mollicutes</taxon>
        <taxon>Entomoplasmatales</taxon>
        <taxon>Spiroplasmataceae</taxon>
        <taxon>Spiroplasma</taxon>
    </lineage>
</organism>
<feature type="transmembrane region" description="Helical" evidence="19">
    <location>
        <begin position="172"/>
        <end position="189"/>
    </location>
</feature>
<dbReference type="PANTHER" id="PTHR46382:SF1">
    <property type="entry name" value="PHOSPHATIDATE CYTIDYLYLTRANSFERASE"/>
    <property type="match status" value="1"/>
</dbReference>
<gene>
    <name evidence="20" type="primary">cdsA</name>
    <name evidence="20" type="ORF">SCHRY_v1c03220</name>
</gene>
<feature type="transmembrane region" description="Helical" evidence="19">
    <location>
        <begin position="333"/>
        <end position="353"/>
    </location>
</feature>
<feature type="transmembrane region" description="Helical" evidence="19">
    <location>
        <begin position="102"/>
        <end position="124"/>
    </location>
</feature>
<feature type="transmembrane region" description="Helical" evidence="19">
    <location>
        <begin position="201"/>
        <end position="225"/>
    </location>
</feature>
<proteinExistence type="inferred from homology"/>
<evidence type="ECO:0000256" key="18">
    <source>
        <dbReference type="RuleBase" id="RU003938"/>
    </source>
</evidence>